<name>A0A1B8U2I1_9FLAO</name>
<comment type="caution">
    <text evidence="3">The sequence shown here is derived from an EMBL/GenBank/DDBJ whole genome shotgun (WGS) entry which is preliminary data.</text>
</comment>
<dbReference type="RefSeq" id="WP_083186933.1">
    <property type="nucleotide sequence ID" value="NZ_CP017477.1"/>
</dbReference>
<protein>
    <recommendedName>
        <fullName evidence="2">Outer membrane protein beta-barrel domain-containing protein</fullName>
    </recommendedName>
</protein>
<feature type="signal peptide" evidence="1">
    <location>
        <begin position="1"/>
        <end position="20"/>
    </location>
</feature>
<accession>A0A1B8U2I1</accession>
<dbReference type="OrthoDB" id="947434at2"/>
<dbReference type="STRING" id="1774273.LPB03_07975"/>
<dbReference type="InterPro" id="IPR011250">
    <property type="entry name" value="OMP/PagP_B-barrel"/>
</dbReference>
<evidence type="ECO:0000313" key="4">
    <source>
        <dbReference type="Proteomes" id="UP000092584"/>
    </source>
</evidence>
<dbReference type="Pfam" id="PF13568">
    <property type="entry name" value="OMP_b-brl_2"/>
    <property type="match status" value="1"/>
</dbReference>
<gene>
    <name evidence="3" type="ORF">LPB3_01360</name>
</gene>
<dbReference type="EMBL" id="LSFM01000003">
    <property type="protein sequence ID" value="OBY66094.1"/>
    <property type="molecule type" value="Genomic_DNA"/>
</dbReference>
<dbReference type="Proteomes" id="UP000092584">
    <property type="component" value="Unassembled WGS sequence"/>
</dbReference>
<proteinExistence type="predicted"/>
<feature type="chain" id="PRO_5008615907" description="Outer membrane protein beta-barrel domain-containing protein" evidence="1">
    <location>
        <begin position="21"/>
        <end position="187"/>
    </location>
</feature>
<evidence type="ECO:0000259" key="2">
    <source>
        <dbReference type="Pfam" id="PF13568"/>
    </source>
</evidence>
<reference evidence="4" key="1">
    <citation type="submission" date="2016-02" db="EMBL/GenBank/DDBJ databases">
        <authorList>
            <person name="Shin S.-K."/>
            <person name="Yi H."/>
            <person name="Kim E."/>
        </authorList>
    </citation>
    <scope>NUCLEOTIDE SEQUENCE [LARGE SCALE GENOMIC DNA]</scope>
    <source>
        <strain evidence="4">LPB0003</strain>
    </source>
</reference>
<dbReference type="InterPro" id="IPR025665">
    <property type="entry name" value="Beta-barrel_OMP_2"/>
</dbReference>
<keyword evidence="4" id="KW-1185">Reference proteome</keyword>
<evidence type="ECO:0000256" key="1">
    <source>
        <dbReference type="SAM" id="SignalP"/>
    </source>
</evidence>
<keyword evidence="1" id="KW-0732">Signal</keyword>
<sequence>MIKKLCIACIAIAFAGTVNAQDVKIGLKFGMNIASVNGGDANNLDSRTGFVGGVTAEIPIAEKFSIQPELLYSAQGAQQRDNFKYDLNYVSLPIMAKYYIANGFSVEAGPQFSFLVKDQLVPIDQNSGASKENTNAENFDLAANVGLGYQFQSGIFFQTRYNLGLIAITENPDIKNGVFQMTLGYQF</sequence>
<feature type="domain" description="Outer membrane protein beta-barrel" evidence="2">
    <location>
        <begin position="19"/>
        <end position="169"/>
    </location>
</feature>
<organism evidence="3 4">
    <name type="scientific">Polaribacter vadi</name>
    <dbReference type="NCBI Taxonomy" id="1774273"/>
    <lineage>
        <taxon>Bacteria</taxon>
        <taxon>Pseudomonadati</taxon>
        <taxon>Bacteroidota</taxon>
        <taxon>Flavobacteriia</taxon>
        <taxon>Flavobacteriales</taxon>
        <taxon>Flavobacteriaceae</taxon>
    </lineage>
</organism>
<dbReference type="AlphaFoldDB" id="A0A1B8U2I1"/>
<evidence type="ECO:0000313" key="3">
    <source>
        <dbReference type="EMBL" id="OBY66094.1"/>
    </source>
</evidence>
<dbReference type="SUPFAM" id="SSF56925">
    <property type="entry name" value="OMPA-like"/>
    <property type="match status" value="1"/>
</dbReference>